<dbReference type="RefSeq" id="WP_108130301.1">
    <property type="nucleotide sequence ID" value="NZ_QBKP01000017.1"/>
</dbReference>
<keyword evidence="4" id="KW-1185">Reference proteome</keyword>
<dbReference type="SUPFAM" id="SSF51120">
    <property type="entry name" value="beta-Roll"/>
    <property type="match status" value="2"/>
</dbReference>
<dbReference type="Proteomes" id="UP000244224">
    <property type="component" value="Unassembled WGS sequence"/>
</dbReference>
<keyword evidence="2" id="KW-0964">Secreted</keyword>
<proteinExistence type="predicted"/>
<evidence type="ECO:0000256" key="2">
    <source>
        <dbReference type="ARBA" id="ARBA00022525"/>
    </source>
</evidence>
<dbReference type="PRINTS" id="PR00313">
    <property type="entry name" value="CABNDNGRPT"/>
</dbReference>
<comment type="subcellular location">
    <subcellularLocation>
        <location evidence="1">Secreted</location>
    </subcellularLocation>
</comment>
<dbReference type="GO" id="GO:0005615">
    <property type="term" value="C:extracellular space"/>
    <property type="evidence" value="ECO:0007669"/>
    <property type="project" value="InterPro"/>
</dbReference>
<organism evidence="3 4">
    <name type="scientific">Gemmobacter caeni</name>
    <dbReference type="NCBI Taxonomy" id="589035"/>
    <lineage>
        <taxon>Bacteria</taxon>
        <taxon>Pseudomonadati</taxon>
        <taxon>Pseudomonadota</taxon>
        <taxon>Alphaproteobacteria</taxon>
        <taxon>Rhodobacterales</taxon>
        <taxon>Paracoccaceae</taxon>
        <taxon>Gemmobacter</taxon>
    </lineage>
</organism>
<dbReference type="GO" id="GO:0005509">
    <property type="term" value="F:calcium ion binding"/>
    <property type="evidence" value="ECO:0007669"/>
    <property type="project" value="InterPro"/>
</dbReference>
<evidence type="ECO:0000313" key="3">
    <source>
        <dbReference type="EMBL" id="PTX46401.1"/>
    </source>
</evidence>
<gene>
    <name evidence="3" type="ORF">C8N34_11789</name>
</gene>
<dbReference type="Pfam" id="PF00353">
    <property type="entry name" value="HemolysinCabind"/>
    <property type="match status" value="2"/>
</dbReference>
<dbReference type="PROSITE" id="PS00330">
    <property type="entry name" value="HEMOLYSIN_CALCIUM"/>
    <property type="match status" value="2"/>
</dbReference>
<dbReference type="OrthoDB" id="7683162at2"/>
<comment type="caution">
    <text evidence="3">The sequence shown here is derived from an EMBL/GenBank/DDBJ whole genome shotgun (WGS) entry which is preliminary data.</text>
</comment>
<dbReference type="InterPro" id="IPR050557">
    <property type="entry name" value="RTX_toxin/Mannuronan_C5-epim"/>
</dbReference>
<dbReference type="Gene3D" id="2.150.10.10">
    <property type="entry name" value="Serralysin-like metalloprotease, C-terminal"/>
    <property type="match status" value="2"/>
</dbReference>
<evidence type="ECO:0000313" key="4">
    <source>
        <dbReference type="Proteomes" id="UP000244224"/>
    </source>
</evidence>
<dbReference type="PANTHER" id="PTHR38340">
    <property type="entry name" value="S-LAYER PROTEIN"/>
    <property type="match status" value="1"/>
</dbReference>
<accession>A0A2T6ARF5</accession>
<dbReference type="AlphaFoldDB" id="A0A2T6ARF5"/>
<dbReference type="InterPro" id="IPR001343">
    <property type="entry name" value="Hemolysn_Ca-bd"/>
</dbReference>
<dbReference type="EMBL" id="QBKP01000017">
    <property type="protein sequence ID" value="PTX46401.1"/>
    <property type="molecule type" value="Genomic_DNA"/>
</dbReference>
<sequence length="368" mass="37727">MRILQEIRDVSPLVSATFEGDVFTISATYQTDGWLIEETGYYQYDGGFLVLEIGGLEFYDSAGGDDDGWIFVTAPLQVAAGEIAGFSVLFGLDNIDASGWRFAFSAGWLATSGSLTGGEGIDLLIGSGEADTLSGGLGDDLLRGGTGDDVIDGGAGADRMFGGAGDDIFVVDDAGDRVFAGGLSGGVDTVRTHLDFRLSGPQARGGVERLELTGSADVVGIGNRFANSMLGNEGHNLLEGRRGADTLAGGAGNDTLSGGAGQDRFVFDLAPELGGTDLIVDFSRGKDRIQLSASAFGGLVATADGALPVTAFAANAGGVARDADDRILFDTTTGRLLYDADGSGEGEAVVFARLISVQTLGAADFEVI</sequence>
<dbReference type="InterPro" id="IPR011049">
    <property type="entry name" value="Serralysin-like_metalloprot_C"/>
</dbReference>
<dbReference type="PANTHER" id="PTHR38340:SF1">
    <property type="entry name" value="S-LAYER PROTEIN"/>
    <property type="match status" value="1"/>
</dbReference>
<evidence type="ECO:0000256" key="1">
    <source>
        <dbReference type="ARBA" id="ARBA00004613"/>
    </source>
</evidence>
<name>A0A2T6ARF5_9RHOB</name>
<dbReference type="InterPro" id="IPR018511">
    <property type="entry name" value="Hemolysin-typ_Ca-bd_CS"/>
</dbReference>
<protein>
    <submittedName>
        <fullName evidence="3">Hemolysin type calcium-binding protein</fullName>
    </submittedName>
</protein>
<reference evidence="3 4" key="1">
    <citation type="submission" date="2018-04" db="EMBL/GenBank/DDBJ databases">
        <title>Genomic Encyclopedia of Archaeal and Bacterial Type Strains, Phase II (KMG-II): from individual species to whole genera.</title>
        <authorList>
            <person name="Goeker M."/>
        </authorList>
    </citation>
    <scope>NUCLEOTIDE SEQUENCE [LARGE SCALE GENOMIC DNA]</scope>
    <source>
        <strain evidence="3 4">DSM 21823</strain>
    </source>
</reference>